<evidence type="ECO:0000256" key="1">
    <source>
        <dbReference type="SAM" id="Coils"/>
    </source>
</evidence>
<name>A0A497JFR1_9ARCH</name>
<keyword evidence="2" id="KW-0472">Membrane</keyword>
<proteinExistence type="predicted"/>
<dbReference type="EMBL" id="QMWO01000118">
    <property type="protein sequence ID" value="RLG68819.1"/>
    <property type="molecule type" value="Genomic_DNA"/>
</dbReference>
<accession>A0A497JFR1</accession>
<feature type="coiled-coil region" evidence="1">
    <location>
        <begin position="251"/>
        <end position="310"/>
    </location>
</feature>
<keyword evidence="2" id="KW-0812">Transmembrane</keyword>
<feature type="transmembrane region" description="Helical" evidence="2">
    <location>
        <begin position="227"/>
        <end position="249"/>
    </location>
</feature>
<evidence type="ECO:0000313" key="4">
    <source>
        <dbReference type="Proteomes" id="UP000277633"/>
    </source>
</evidence>
<dbReference type="AlphaFoldDB" id="A0A497JFR1"/>
<dbReference type="Proteomes" id="UP000277633">
    <property type="component" value="Unassembled WGS sequence"/>
</dbReference>
<keyword evidence="1" id="KW-0175">Coiled coil</keyword>
<sequence>MLLLSGHDAYGNELRAAIEIPISKSNPAFDMEVLEPKDREIALLEEKEIVVKIKSNKGLKGNIAVDCGTIKGEMNYDAVENKHYFTLELPANYKGSTLHCKLTAKAVGAEAMDIERLDFNVISGLRITFIKPREPEQASTEPIDEIEVKVEYSNGQLLEAENVGGKLIVDGEASDIMLKKKGENYFAKLSEPLDFGEHVIELKIEEPLKTEKLSYVKINRALKPQEILAGLAFVFAVVIVIYATLRISLRIKDAKARIMHQRSELLALRKKLKAEYFKRHITEAEFKARYEELNRKLKKIEKRIKHREYLFFWRKIN</sequence>
<evidence type="ECO:0000313" key="3">
    <source>
        <dbReference type="EMBL" id="RLG68819.1"/>
    </source>
</evidence>
<gene>
    <name evidence="3" type="ORF">DRO07_03045</name>
</gene>
<protein>
    <submittedName>
        <fullName evidence="3">Uncharacterized protein</fullName>
    </submittedName>
</protein>
<comment type="caution">
    <text evidence="3">The sequence shown here is derived from an EMBL/GenBank/DDBJ whole genome shotgun (WGS) entry which is preliminary data.</text>
</comment>
<reference evidence="3 4" key="1">
    <citation type="submission" date="2018-06" db="EMBL/GenBank/DDBJ databases">
        <title>Extensive metabolic versatility and redundancy in microbially diverse, dynamic hydrothermal sediments.</title>
        <authorList>
            <person name="Dombrowski N."/>
            <person name="Teske A."/>
            <person name="Baker B.J."/>
        </authorList>
    </citation>
    <scope>NUCLEOTIDE SEQUENCE [LARGE SCALE GENOMIC DNA]</scope>
    <source>
        <strain evidence="3">B9_G13</strain>
    </source>
</reference>
<organism evidence="3 4">
    <name type="scientific">Candidatus Iainarchaeum sp</name>
    <dbReference type="NCBI Taxonomy" id="3101447"/>
    <lineage>
        <taxon>Archaea</taxon>
        <taxon>Candidatus Iainarchaeota</taxon>
        <taxon>Candidatus Iainarchaeia</taxon>
        <taxon>Candidatus Iainarchaeales</taxon>
        <taxon>Candidatus Iainarchaeaceae</taxon>
        <taxon>Candidatus Iainarchaeum</taxon>
    </lineage>
</organism>
<keyword evidence="2" id="KW-1133">Transmembrane helix</keyword>
<evidence type="ECO:0000256" key="2">
    <source>
        <dbReference type="SAM" id="Phobius"/>
    </source>
</evidence>